<dbReference type="SUPFAM" id="SSF117782">
    <property type="entry name" value="YbjQ-like"/>
    <property type="match status" value="1"/>
</dbReference>
<evidence type="ECO:0000256" key="1">
    <source>
        <dbReference type="SAM" id="SignalP"/>
    </source>
</evidence>
<evidence type="ECO:0000313" key="3">
    <source>
        <dbReference type="Proteomes" id="UP000479335"/>
    </source>
</evidence>
<reference evidence="2 3" key="1">
    <citation type="submission" date="2019-12" db="EMBL/GenBank/DDBJ databases">
        <title>Novel species isolated from a subtropical stream in China.</title>
        <authorList>
            <person name="Lu H."/>
        </authorList>
    </citation>
    <scope>NUCLEOTIDE SEQUENCE [LARGE SCALE GENOMIC DNA]</scope>
    <source>
        <strain evidence="2 3">FT135W</strain>
    </source>
</reference>
<keyword evidence="1" id="KW-0732">Signal</keyword>
<sequence length="129" mass="13553">MKSIYAVVLLALFSGCAARSKVKLSENLPEKFPAHAGPVCMLKSPLPNNVGYLIIGQIDSSKRTYGSVSELLPLMAADARNIGADAIVNLNTGQKFGLLAWARPVGTGTAVKLKDPASINCLSLGGELR</sequence>
<gene>
    <name evidence="2" type="ORF">GTP46_24305</name>
</gene>
<proteinExistence type="predicted"/>
<dbReference type="PROSITE" id="PS51257">
    <property type="entry name" value="PROKAR_LIPOPROTEIN"/>
    <property type="match status" value="1"/>
</dbReference>
<protein>
    <recommendedName>
        <fullName evidence="4">Lipoprotein</fullName>
    </recommendedName>
</protein>
<comment type="caution">
    <text evidence="2">The sequence shown here is derived from an EMBL/GenBank/DDBJ whole genome shotgun (WGS) entry which is preliminary data.</text>
</comment>
<accession>A0A6L8KF90</accession>
<evidence type="ECO:0008006" key="4">
    <source>
        <dbReference type="Google" id="ProtNLM"/>
    </source>
</evidence>
<dbReference type="EMBL" id="WWCN01000018">
    <property type="protein sequence ID" value="MYM25755.1"/>
    <property type="molecule type" value="Genomic_DNA"/>
</dbReference>
<feature type="signal peptide" evidence="1">
    <location>
        <begin position="1"/>
        <end position="20"/>
    </location>
</feature>
<name>A0A6L8KF90_9BURK</name>
<dbReference type="AlphaFoldDB" id="A0A6L8KF90"/>
<evidence type="ECO:0000313" key="2">
    <source>
        <dbReference type="EMBL" id="MYM25755.1"/>
    </source>
</evidence>
<dbReference type="InterPro" id="IPR035439">
    <property type="entry name" value="UPF0145_dom_sf"/>
</dbReference>
<dbReference type="Proteomes" id="UP000479335">
    <property type="component" value="Unassembled WGS sequence"/>
</dbReference>
<feature type="chain" id="PRO_5026853605" description="Lipoprotein" evidence="1">
    <location>
        <begin position="21"/>
        <end position="129"/>
    </location>
</feature>
<dbReference type="RefSeq" id="WP_161009195.1">
    <property type="nucleotide sequence ID" value="NZ_WWCN01000018.1"/>
</dbReference>
<organism evidence="2 3">
    <name type="scientific">Duganella flavida</name>
    <dbReference type="NCBI Taxonomy" id="2692175"/>
    <lineage>
        <taxon>Bacteria</taxon>
        <taxon>Pseudomonadati</taxon>
        <taxon>Pseudomonadota</taxon>
        <taxon>Betaproteobacteria</taxon>
        <taxon>Burkholderiales</taxon>
        <taxon>Oxalobacteraceae</taxon>
        <taxon>Telluria group</taxon>
        <taxon>Duganella</taxon>
    </lineage>
</organism>
<keyword evidence="3" id="KW-1185">Reference proteome</keyword>